<evidence type="ECO:0000256" key="1">
    <source>
        <dbReference type="SAM" id="SignalP"/>
    </source>
</evidence>
<dbReference type="InterPro" id="IPR002491">
    <property type="entry name" value="ABC_transptr_periplasmic_BD"/>
</dbReference>
<feature type="chain" id="PRO_5047035980" evidence="1">
    <location>
        <begin position="18"/>
        <end position="317"/>
    </location>
</feature>
<evidence type="ECO:0000313" key="4">
    <source>
        <dbReference type="Proteomes" id="UP000306790"/>
    </source>
</evidence>
<accession>A0ABY2PPP2</accession>
<dbReference type="Gene3D" id="3.40.50.1980">
    <property type="entry name" value="Nitrogenase molybdenum iron protein domain"/>
    <property type="match status" value="2"/>
</dbReference>
<name>A0ABY2PPP2_9ENTR</name>
<organism evidence="3 4">
    <name type="scientific">Citrobacter murliniae</name>
    <dbReference type="NCBI Taxonomy" id="67829"/>
    <lineage>
        <taxon>Bacteria</taxon>
        <taxon>Pseudomonadati</taxon>
        <taxon>Pseudomonadota</taxon>
        <taxon>Gammaproteobacteria</taxon>
        <taxon>Enterobacterales</taxon>
        <taxon>Enterobacteriaceae</taxon>
        <taxon>Citrobacter</taxon>
        <taxon>Citrobacter freundii complex</taxon>
    </lineage>
</organism>
<dbReference type="Proteomes" id="UP000306790">
    <property type="component" value="Unassembled WGS sequence"/>
</dbReference>
<proteinExistence type="predicted"/>
<dbReference type="EMBL" id="QFVP01000029">
    <property type="protein sequence ID" value="THE33665.1"/>
    <property type="molecule type" value="Genomic_DNA"/>
</dbReference>
<dbReference type="PROSITE" id="PS50983">
    <property type="entry name" value="FE_B12_PBP"/>
    <property type="match status" value="1"/>
</dbReference>
<protein>
    <submittedName>
        <fullName evidence="3">ABC transporter substrate-binding protein</fullName>
    </submittedName>
</protein>
<evidence type="ECO:0000313" key="3">
    <source>
        <dbReference type="EMBL" id="THE33665.1"/>
    </source>
</evidence>
<dbReference type="PANTHER" id="PTHR30535:SF7">
    <property type="entry name" value="IRON(III) DICITRATE-BINDING PROTEIN"/>
    <property type="match status" value="1"/>
</dbReference>
<feature type="signal peptide" evidence="1">
    <location>
        <begin position="1"/>
        <end position="17"/>
    </location>
</feature>
<reference evidence="3 4" key="1">
    <citation type="submission" date="2018-05" db="EMBL/GenBank/DDBJ databases">
        <title>Isolation and genomic analyses of lactose-positive bacteria from faecal samples of preterm neonates.</title>
        <authorList>
            <person name="Chen Y."/>
            <person name="Brook T.C."/>
            <person name="O'Neill I."/>
            <person name="Soe C.Z."/>
            <person name="Hall L.J."/>
            <person name="Hoyles L."/>
        </authorList>
    </citation>
    <scope>NUCLEOTIDE SEQUENCE [LARGE SCALE GENOMIC DNA]</scope>
    <source>
        <strain evidence="3 4">P080C CL</strain>
    </source>
</reference>
<dbReference type="RefSeq" id="WP_048221351.1">
    <property type="nucleotide sequence ID" value="NZ_QFVP01000029.1"/>
</dbReference>
<comment type="caution">
    <text evidence="3">The sequence shown here is derived from an EMBL/GenBank/DDBJ whole genome shotgun (WGS) entry which is preliminary data.</text>
</comment>
<dbReference type="PANTHER" id="PTHR30535">
    <property type="entry name" value="VITAMIN B12-BINDING PROTEIN"/>
    <property type="match status" value="1"/>
</dbReference>
<keyword evidence="4" id="KW-1185">Reference proteome</keyword>
<gene>
    <name evidence="3" type="ORF">DJ535_23760</name>
</gene>
<keyword evidence="1" id="KW-0732">Signal</keyword>
<dbReference type="Pfam" id="PF01497">
    <property type="entry name" value="Peripla_BP_2"/>
    <property type="match status" value="1"/>
</dbReference>
<dbReference type="InterPro" id="IPR050902">
    <property type="entry name" value="ABC_Transporter_SBP"/>
</dbReference>
<sequence>MLRLAILPLLVACNSFAHPVTLENCGKRWTFAHPPKRAIAYMPTAIENMLALHLGDSIISAVGYRPDEDTAPSPWAAPLKAQLDDAAWSGEALLASRPDFIYSGSYYWFNSPETANRERLEEWRIGSWLIESMCNGQQGATPAPVTFEGIYDELRNLARIYDVAPRADALITRLKAQVAADTRVKLPPKTLMWWYSNTATPYVAGGYGASELLTQTIGSKNIFDGYRELWPAMNWEVIAVLDPDFLVLGDLNRGGPGDSAKSKIEFLEHNPLTASMKAVKARHYIILPGYDMDASARSVLALHRLVTQMQSFTKEPQ</sequence>
<feature type="domain" description="Fe/B12 periplasmic-binding" evidence="2">
    <location>
        <begin position="37"/>
        <end position="317"/>
    </location>
</feature>
<evidence type="ECO:0000259" key="2">
    <source>
        <dbReference type="PROSITE" id="PS50983"/>
    </source>
</evidence>
<dbReference type="SUPFAM" id="SSF53807">
    <property type="entry name" value="Helical backbone' metal receptor"/>
    <property type="match status" value="1"/>
</dbReference>